<evidence type="ECO:0000256" key="1">
    <source>
        <dbReference type="ARBA" id="ARBA00035112"/>
    </source>
</evidence>
<name>A0ABQ7IMF3_9HELO</name>
<evidence type="ECO:0000256" key="3">
    <source>
        <dbReference type="SAM" id="Phobius"/>
    </source>
</evidence>
<dbReference type="Pfam" id="PF11807">
    <property type="entry name" value="UstYa"/>
    <property type="match status" value="1"/>
</dbReference>
<keyword evidence="3" id="KW-0812">Transmembrane</keyword>
<evidence type="ECO:0008006" key="6">
    <source>
        <dbReference type="Google" id="ProtNLM"/>
    </source>
</evidence>
<feature type="region of interest" description="Disordered" evidence="2">
    <location>
        <begin position="1"/>
        <end position="34"/>
    </location>
</feature>
<keyword evidence="3" id="KW-0472">Membrane</keyword>
<evidence type="ECO:0000313" key="5">
    <source>
        <dbReference type="Proteomes" id="UP000783213"/>
    </source>
</evidence>
<dbReference type="GeneID" id="62232425"/>
<feature type="compositionally biased region" description="Polar residues" evidence="2">
    <location>
        <begin position="1"/>
        <end position="12"/>
    </location>
</feature>
<accession>A0ABQ7IMF3</accession>
<dbReference type="PANTHER" id="PTHR33365:SF6">
    <property type="entry name" value="OXIDASE USTYA"/>
    <property type="match status" value="1"/>
</dbReference>
<proteinExistence type="inferred from homology"/>
<dbReference type="RefSeq" id="XP_038810374.1">
    <property type="nucleotide sequence ID" value="XM_038953273.1"/>
</dbReference>
<evidence type="ECO:0000313" key="4">
    <source>
        <dbReference type="EMBL" id="KAF7928595.1"/>
    </source>
</evidence>
<reference evidence="4 5" key="1">
    <citation type="journal article" date="2020" name="Genome Biol. Evol.">
        <title>Comparative genomics of Sclerotiniaceae.</title>
        <authorList>
            <person name="Valero Jimenez C.A."/>
            <person name="Steentjes M."/>
            <person name="Scholten O.E."/>
            <person name="Van Kan J.A.L."/>
        </authorList>
    </citation>
    <scope>NUCLEOTIDE SEQUENCE [LARGE SCALE GENOMIC DNA]</scope>
    <source>
        <strain evidence="4 5">B1</strain>
    </source>
</reference>
<comment type="similarity">
    <text evidence="1">Belongs to the ustYa family.</text>
</comment>
<keyword evidence="5" id="KW-1185">Reference proteome</keyword>
<organism evidence="4 5">
    <name type="scientific">Botrytis deweyae</name>
    <dbReference type="NCBI Taxonomy" id="2478750"/>
    <lineage>
        <taxon>Eukaryota</taxon>
        <taxon>Fungi</taxon>
        <taxon>Dikarya</taxon>
        <taxon>Ascomycota</taxon>
        <taxon>Pezizomycotina</taxon>
        <taxon>Leotiomycetes</taxon>
        <taxon>Helotiales</taxon>
        <taxon>Sclerotiniaceae</taxon>
        <taxon>Botrytis</taxon>
    </lineage>
</organism>
<dbReference type="PANTHER" id="PTHR33365">
    <property type="entry name" value="YALI0B05434P"/>
    <property type="match status" value="1"/>
</dbReference>
<dbReference type="Proteomes" id="UP000783213">
    <property type="component" value="Unassembled WGS sequence"/>
</dbReference>
<protein>
    <recommendedName>
        <fullName evidence="6">Tat pathway signal sequence</fullName>
    </recommendedName>
</protein>
<feature type="transmembrane region" description="Helical" evidence="3">
    <location>
        <begin position="49"/>
        <end position="68"/>
    </location>
</feature>
<sequence length="275" mass="31861">MATSKETYSIIPSQQDSSDSDCEENDTSQLGGLLSESPKQVSRKKIRRVLIPIFVSFLIATIITQWVLLARIRSITLSGCFRSKEIPALSYQRNKERQIGSPSAYNSKNMTEADEAWRTMLTGHGIISFPESYATEHNMIETLRYSVESPEAEKSRVYLVEAYHAMHCLRMVRLHYRALETGTSWDWDVAHDYHCFDSLRQYIMCNPDYTLWYISGHRVNGYMQKKTCQDWDALRDWTEEHTSNYYDQYDMEPGTIGDNLWYNYHAGDGLPIGSL</sequence>
<evidence type="ECO:0000256" key="2">
    <source>
        <dbReference type="SAM" id="MobiDB-lite"/>
    </source>
</evidence>
<dbReference type="InterPro" id="IPR021765">
    <property type="entry name" value="UstYa-like"/>
</dbReference>
<keyword evidence="3" id="KW-1133">Transmembrane helix</keyword>
<comment type="caution">
    <text evidence="4">The sequence shown here is derived from an EMBL/GenBank/DDBJ whole genome shotgun (WGS) entry which is preliminary data.</text>
</comment>
<dbReference type="EMBL" id="RCSX01000011">
    <property type="protein sequence ID" value="KAF7928595.1"/>
    <property type="molecule type" value="Genomic_DNA"/>
</dbReference>
<gene>
    <name evidence="4" type="ORF">EAE98_005651</name>
</gene>